<dbReference type="EC" id="2.1.1.63" evidence="9"/>
<keyword evidence="13" id="KW-1185">Reference proteome</keyword>
<comment type="catalytic activity">
    <reaction evidence="8 9">
        <text>a 6-O-methyl-2'-deoxyguanosine in DNA + L-cysteinyl-[protein] = S-methyl-L-cysteinyl-[protein] + a 2'-deoxyguanosine in DNA</text>
        <dbReference type="Rhea" id="RHEA:24000"/>
        <dbReference type="Rhea" id="RHEA-COMP:10131"/>
        <dbReference type="Rhea" id="RHEA-COMP:10132"/>
        <dbReference type="Rhea" id="RHEA-COMP:11367"/>
        <dbReference type="Rhea" id="RHEA-COMP:11368"/>
        <dbReference type="ChEBI" id="CHEBI:29950"/>
        <dbReference type="ChEBI" id="CHEBI:82612"/>
        <dbReference type="ChEBI" id="CHEBI:85445"/>
        <dbReference type="ChEBI" id="CHEBI:85448"/>
        <dbReference type="EC" id="2.1.1.63"/>
    </reaction>
</comment>
<evidence type="ECO:0000256" key="6">
    <source>
        <dbReference type="ARBA" id="ARBA00022763"/>
    </source>
</evidence>
<organism evidence="12 13">
    <name type="scientific">Shewanella denitrificans (strain OS217 / ATCC BAA-1090 / DSM 15013)</name>
    <dbReference type="NCBI Taxonomy" id="318161"/>
    <lineage>
        <taxon>Bacteria</taxon>
        <taxon>Pseudomonadati</taxon>
        <taxon>Pseudomonadota</taxon>
        <taxon>Gammaproteobacteria</taxon>
        <taxon>Alteromonadales</taxon>
        <taxon>Shewanellaceae</taxon>
        <taxon>Shewanella</taxon>
    </lineage>
</organism>
<dbReference type="Pfam" id="PF01035">
    <property type="entry name" value="DNA_binding_1"/>
    <property type="match status" value="1"/>
</dbReference>
<dbReference type="InterPro" id="IPR036388">
    <property type="entry name" value="WH-like_DNA-bd_sf"/>
</dbReference>
<keyword evidence="4 9" id="KW-0489">Methyltransferase</keyword>
<dbReference type="Proteomes" id="UP000001982">
    <property type="component" value="Chromosome"/>
</dbReference>
<dbReference type="CDD" id="cd06445">
    <property type="entry name" value="ATase"/>
    <property type="match status" value="1"/>
</dbReference>
<dbReference type="SUPFAM" id="SSF53155">
    <property type="entry name" value="Methylated DNA-protein cysteine methyltransferase domain"/>
    <property type="match status" value="1"/>
</dbReference>
<dbReference type="InterPro" id="IPR008332">
    <property type="entry name" value="MethylG_MeTrfase_N"/>
</dbReference>
<dbReference type="NCBIfam" id="TIGR00589">
    <property type="entry name" value="ogt"/>
    <property type="match status" value="1"/>
</dbReference>
<feature type="domain" description="Methylguanine DNA methyltransferase ribonuclease-like" evidence="11">
    <location>
        <begin position="19"/>
        <end position="103"/>
    </location>
</feature>
<reference evidence="12 13" key="1">
    <citation type="submission" date="2006-03" db="EMBL/GenBank/DDBJ databases">
        <title>Complete sequence of Shewanella denitrificans OS217.</title>
        <authorList>
            <consortium name="US DOE Joint Genome Institute"/>
            <person name="Copeland A."/>
            <person name="Lucas S."/>
            <person name="Lapidus A."/>
            <person name="Barry K."/>
            <person name="Detter J.C."/>
            <person name="Glavina del Rio T."/>
            <person name="Hammon N."/>
            <person name="Israni S."/>
            <person name="Dalin E."/>
            <person name="Tice H."/>
            <person name="Pitluck S."/>
            <person name="Brettin T."/>
            <person name="Bruce D."/>
            <person name="Han C."/>
            <person name="Tapia R."/>
            <person name="Gilna P."/>
            <person name="Kiss H."/>
            <person name="Schmutz J."/>
            <person name="Larimer F."/>
            <person name="Land M."/>
            <person name="Hauser L."/>
            <person name="Kyrpides N."/>
            <person name="Lykidis A."/>
            <person name="Richardson P."/>
        </authorList>
    </citation>
    <scope>NUCLEOTIDE SEQUENCE [LARGE SCALE GENOMIC DNA]</scope>
    <source>
        <strain evidence="13">OS217 / ATCC BAA-1090 / DSM 15013</strain>
    </source>
</reference>
<dbReference type="Gene3D" id="1.10.10.10">
    <property type="entry name" value="Winged helix-like DNA-binding domain superfamily/Winged helix DNA-binding domain"/>
    <property type="match status" value="1"/>
</dbReference>
<dbReference type="HOGENOM" id="CLU_000445_52_2_6"/>
<name>Q12L66_SHEDO</name>
<keyword evidence="7 9" id="KW-0234">DNA repair</keyword>
<evidence type="ECO:0000259" key="11">
    <source>
        <dbReference type="Pfam" id="PF02870"/>
    </source>
</evidence>
<evidence type="ECO:0000256" key="5">
    <source>
        <dbReference type="ARBA" id="ARBA00022679"/>
    </source>
</evidence>
<dbReference type="OrthoDB" id="9811249at2"/>
<sequence>MKPKNQIDNKMPAPVIEFLVSSPVGQLSLKASDLGLTHLQVSCLEAVSNTLEVKSSTVLDRDLNAPIEKALVDQGRAHLELTLAQLTDYFAGKRQHFELPLAPKGTEFQRQVWQALSELNFGQVCSYSDIANTISRPKAVRAVGAANGANPIAIVVPCHRVIGKGGQLTGYAYGLAMKQYLLDLEGVSVNS</sequence>
<evidence type="ECO:0000313" key="12">
    <source>
        <dbReference type="EMBL" id="ABE55810.1"/>
    </source>
</evidence>
<evidence type="ECO:0000256" key="9">
    <source>
        <dbReference type="HAMAP-Rule" id="MF_00772"/>
    </source>
</evidence>
<comment type="similarity">
    <text evidence="2 9">Belongs to the MGMT family.</text>
</comment>
<accession>Q12L66</accession>
<comment type="miscellaneous">
    <text evidence="9">This enzyme catalyzes only one turnover and therefore is not strictly catalytic. According to one definition, an enzyme is a biocatalyst that acts repeatedly and over many reaction cycles.</text>
</comment>
<keyword evidence="6 9" id="KW-0227">DNA damage</keyword>
<dbReference type="SUPFAM" id="SSF46767">
    <property type="entry name" value="Methylated DNA-protein cysteine methyltransferase, C-terminal domain"/>
    <property type="match status" value="1"/>
</dbReference>
<gene>
    <name evidence="12" type="ordered locus">Sden_2530</name>
</gene>
<dbReference type="InterPro" id="IPR036217">
    <property type="entry name" value="MethylDNA_cys_MeTrfase_DNAb"/>
</dbReference>
<evidence type="ECO:0000256" key="3">
    <source>
        <dbReference type="ARBA" id="ARBA00022490"/>
    </source>
</evidence>
<dbReference type="KEGG" id="sdn:Sden_2530"/>
<dbReference type="GO" id="GO:0032259">
    <property type="term" value="P:methylation"/>
    <property type="evidence" value="ECO:0007669"/>
    <property type="project" value="UniProtKB-KW"/>
</dbReference>
<evidence type="ECO:0000256" key="4">
    <source>
        <dbReference type="ARBA" id="ARBA00022603"/>
    </source>
</evidence>
<comment type="function">
    <text evidence="9">Involved in the cellular defense against the biological effects of O6-methylguanine (O6-MeG) and O4-methylthymine (O4-MeT) in DNA. Repairs the methylated nucleobase in DNA by stoichiometrically transferring the methyl group to a cysteine residue in the enzyme. This is a suicide reaction: the enzyme is irreversibly inactivated.</text>
</comment>
<dbReference type="GO" id="GO:0005737">
    <property type="term" value="C:cytoplasm"/>
    <property type="evidence" value="ECO:0007669"/>
    <property type="project" value="UniProtKB-SubCell"/>
</dbReference>
<dbReference type="AlphaFoldDB" id="Q12L66"/>
<evidence type="ECO:0000256" key="1">
    <source>
        <dbReference type="ARBA" id="ARBA00001286"/>
    </source>
</evidence>
<evidence type="ECO:0000256" key="2">
    <source>
        <dbReference type="ARBA" id="ARBA00008711"/>
    </source>
</evidence>
<dbReference type="Gene3D" id="3.30.160.70">
    <property type="entry name" value="Methylated DNA-protein cysteine methyltransferase domain"/>
    <property type="match status" value="1"/>
</dbReference>
<dbReference type="PANTHER" id="PTHR10815">
    <property type="entry name" value="METHYLATED-DNA--PROTEIN-CYSTEINE METHYLTRANSFERASE"/>
    <property type="match status" value="1"/>
</dbReference>
<evidence type="ECO:0000313" key="13">
    <source>
        <dbReference type="Proteomes" id="UP000001982"/>
    </source>
</evidence>
<protein>
    <recommendedName>
        <fullName evidence="9">Methylated-DNA--protein-cysteine methyltransferase</fullName>
        <ecNumber evidence="9">2.1.1.63</ecNumber>
    </recommendedName>
    <alternativeName>
        <fullName evidence="9">6-O-methylguanine-DNA methyltransferase</fullName>
        <shortName evidence="9">MGMT</shortName>
    </alternativeName>
    <alternativeName>
        <fullName evidence="9">O-6-methylguanine-DNA-alkyltransferase</fullName>
    </alternativeName>
</protein>
<dbReference type="STRING" id="318161.Sden_2530"/>
<evidence type="ECO:0000259" key="10">
    <source>
        <dbReference type="Pfam" id="PF01035"/>
    </source>
</evidence>
<feature type="active site" description="Nucleophile; methyl group acceptor" evidence="9">
    <location>
        <position position="158"/>
    </location>
</feature>
<dbReference type="FunFam" id="1.10.10.10:FF:000214">
    <property type="entry name" value="Methylated-DNA--protein-cysteine methyltransferase"/>
    <property type="match status" value="1"/>
</dbReference>
<dbReference type="GO" id="GO:0003908">
    <property type="term" value="F:methylated-DNA-[protein]-cysteine S-methyltransferase activity"/>
    <property type="evidence" value="ECO:0007669"/>
    <property type="project" value="UniProtKB-UniRule"/>
</dbReference>
<dbReference type="InterPro" id="IPR014048">
    <property type="entry name" value="MethylDNA_cys_MeTrfase_DNA-bd"/>
</dbReference>
<dbReference type="eggNOG" id="COG0350">
    <property type="taxonomic scope" value="Bacteria"/>
</dbReference>
<dbReference type="InterPro" id="IPR023546">
    <property type="entry name" value="MGMT"/>
</dbReference>
<keyword evidence="5 9" id="KW-0808">Transferase</keyword>
<comment type="catalytic activity">
    <reaction evidence="1 9">
        <text>a 4-O-methyl-thymidine in DNA + L-cysteinyl-[protein] = a thymidine in DNA + S-methyl-L-cysteinyl-[protein]</text>
        <dbReference type="Rhea" id="RHEA:53428"/>
        <dbReference type="Rhea" id="RHEA-COMP:10131"/>
        <dbReference type="Rhea" id="RHEA-COMP:10132"/>
        <dbReference type="Rhea" id="RHEA-COMP:13555"/>
        <dbReference type="Rhea" id="RHEA-COMP:13556"/>
        <dbReference type="ChEBI" id="CHEBI:29950"/>
        <dbReference type="ChEBI" id="CHEBI:82612"/>
        <dbReference type="ChEBI" id="CHEBI:137386"/>
        <dbReference type="ChEBI" id="CHEBI:137387"/>
        <dbReference type="EC" id="2.1.1.63"/>
    </reaction>
</comment>
<dbReference type="PANTHER" id="PTHR10815:SF5">
    <property type="entry name" value="METHYLATED-DNA--PROTEIN-CYSTEINE METHYLTRANSFERASE"/>
    <property type="match status" value="1"/>
</dbReference>
<comment type="subcellular location">
    <subcellularLocation>
        <location evidence="9">Cytoplasm</location>
    </subcellularLocation>
</comment>
<dbReference type="InterPro" id="IPR001497">
    <property type="entry name" value="MethylDNA_cys_MeTrfase_AS"/>
</dbReference>
<keyword evidence="3 9" id="KW-0963">Cytoplasm</keyword>
<proteinExistence type="inferred from homology"/>
<evidence type="ECO:0000256" key="7">
    <source>
        <dbReference type="ARBA" id="ARBA00023204"/>
    </source>
</evidence>
<dbReference type="GO" id="GO:0006307">
    <property type="term" value="P:DNA alkylation repair"/>
    <property type="evidence" value="ECO:0007669"/>
    <property type="project" value="UniProtKB-UniRule"/>
</dbReference>
<evidence type="ECO:0000256" key="8">
    <source>
        <dbReference type="ARBA" id="ARBA00049348"/>
    </source>
</evidence>
<dbReference type="HAMAP" id="MF_00772">
    <property type="entry name" value="OGT"/>
    <property type="match status" value="1"/>
</dbReference>
<dbReference type="RefSeq" id="WP_011496961.1">
    <property type="nucleotide sequence ID" value="NC_007954.1"/>
</dbReference>
<dbReference type="Pfam" id="PF02870">
    <property type="entry name" value="Methyltransf_1N"/>
    <property type="match status" value="1"/>
</dbReference>
<dbReference type="PROSITE" id="PS00374">
    <property type="entry name" value="MGMT"/>
    <property type="match status" value="1"/>
</dbReference>
<feature type="domain" description="Methylated-DNA-[protein]-cysteine S-methyltransferase DNA binding" evidence="10">
    <location>
        <begin position="107"/>
        <end position="187"/>
    </location>
</feature>
<dbReference type="EMBL" id="CP000302">
    <property type="protein sequence ID" value="ABE55810.1"/>
    <property type="molecule type" value="Genomic_DNA"/>
</dbReference>
<dbReference type="InterPro" id="IPR036631">
    <property type="entry name" value="MGMT_N_sf"/>
</dbReference>